<evidence type="ECO:0000256" key="3">
    <source>
        <dbReference type="ARBA" id="ARBA00023237"/>
    </source>
</evidence>
<dbReference type="InterPro" id="IPR011990">
    <property type="entry name" value="TPR-like_helical_dom_sf"/>
</dbReference>
<dbReference type="Pfam" id="PF13525">
    <property type="entry name" value="YfiO"/>
    <property type="match status" value="1"/>
</dbReference>
<dbReference type="PROSITE" id="PS51257">
    <property type="entry name" value="PROKAR_LIPOPROTEIN"/>
    <property type="match status" value="1"/>
</dbReference>
<dbReference type="InterPro" id="IPR039565">
    <property type="entry name" value="BamD-like"/>
</dbReference>
<accession>A0A9X1HY87</accession>
<dbReference type="NCBIfam" id="TIGR03302">
    <property type="entry name" value="OM_YfiO"/>
    <property type="match status" value="1"/>
</dbReference>
<feature type="domain" description="Outer membrane lipoprotein BamD-like" evidence="4">
    <location>
        <begin position="33"/>
        <end position="172"/>
    </location>
</feature>
<dbReference type="InterPro" id="IPR017689">
    <property type="entry name" value="BamD"/>
</dbReference>
<reference evidence="5" key="1">
    <citation type="submission" date="2021-10" db="EMBL/GenBank/DDBJ databases">
        <title>Tamlana sargassums sp. nov., and Tamlana laminarinivorans sp. nov., two new bacteria isolated from the brown alga.</title>
        <authorList>
            <person name="Li J."/>
        </authorList>
    </citation>
    <scope>NUCLEOTIDE SEQUENCE</scope>
    <source>
        <strain evidence="5">PT2-4</strain>
    </source>
</reference>
<sequence>MRNFFYIVIVFTFFTSCSEYQKALKSEEIATKFKLGEELYNAGKYAKANKLFAQIVPEYRGKPQAEKLMFLYSNSLYKMKDYYTAGYQFERFVSSYPNSEKVEEAAFLAVKSYYILSPVYSKDQTETISAIEKLQEFINLYPESKYASDANKLVQELDLKLQRKAFEIAKQYKLIAPGYSKDFNAAIKSFDNFLFDYPGTPFREEAMFLKLDSMYQLAINSREYTNSVQEGFKHIRKERLVNALDYSETFKKSYANSEHIETVNAMIVELDEALKNYNSTKVN</sequence>
<comment type="caution">
    <text evidence="5">The sequence shown here is derived from an EMBL/GenBank/DDBJ whole genome shotgun (WGS) entry which is preliminary data.</text>
</comment>
<keyword evidence="3" id="KW-0998">Cell outer membrane</keyword>
<proteinExistence type="predicted"/>
<dbReference type="EMBL" id="JAJAPW010000001">
    <property type="protein sequence ID" value="MCB4797480.1"/>
    <property type="molecule type" value="Genomic_DNA"/>
</dbReference>
<keyword evidence="6" id="KW-1185">Reference proteome</keyword>
<evidence type="ECO:0000259" key="4">
    <source>
        <dbReference type="Pfam" id="PF13525"/>
    </source>
</evidence>
<evidence type="ECO:0000313" key="5">
    <source>
        <dbReference type="EMBL" id="MCB4797480.1"/>
    </source>
</evidence>
<dbReference type="RefSeq" id="WP_226540149.1">
    <property type="nucleotide sequence ID" value="NZ_JAJAPW010000001.1"/>
</dbReference>
<dbReference type="AlphaFoldDB" id="A0A9X1HY87"/>
<gene>
    <name evidence="5" type="primary">bamD</name>
    <name evidence="5" type="ORF">LG649_01400</name>
</gene>
<keyword evidence="2" id="KW-0472">Membrane</keyword>
<dbReference type="Gene3D" id="1.25.40.10">
    <property type="entry name" value="Tetratricopeptide repeat domain"/>
    <property type="match status" value="1"/>
</dbReference>
<keyword evidence="1" id="KW-0732">Signal</keyword>
<protein>
    <submittedName>
        <fullName evidence="5">Outer membrane protein assembly factor BamD</fullName>
    </submittedName>
</protein>
<name>A0A9X1HY87_9FLAO</name>
<dbReference type="Proteomes" id="UP001139199">
    <property type="component" value="Unassembled WGS sequence"/>
</dbReference>
<organism evidence="5 6">
    <name type="scientific">Neotamlana laminarinivorans</name>
    <dbReference type="NCBI Taxonomy" id="2883124"/>
    <lineage>
        <taxon>Bacteria</taxon>
        <taxon>Pseudomonadati</taxon>
        <taxon>Bacteroidota</taxon>
        <taxon>Flavobacteriia</taxon>
        <taxon>Flavobacteriales</taxon>
        <taxon>Flavobacteriaceae</taxon>
        <taxon>Neotamlana</taxon>
    </lineage>
</organism>
<evidence type="ECO:0000256" key="1">
    <source>
        <dbReference type="ARBA" id="ARBA00022729"/>
    </source>
</evidence>
<evidence type="ECO:0000313" key="6">
    <source>
        <dbReference type="Proteomes" id="UP001139199"/>
    </source>
</evidence>
<evidence type="ECO:0000256" key="2">
    <source>
        <dbReference type="ARBA" id="ARBA00023136"/>
    </source>
</evidence>
<dbReference type="SUPFAM" id="SSF48452">
    <property type="entry name" value="TPR-like"/>
    <property type="match status" value="1"/>
</dbReference>